<feature type="domain" description="HTH tetR-type" evidence="5">
    <location>
        <begin position="10"/>
        <end position="70"/>
    </location>
</feature>
<evidence type="ECO:0000313" key="6">
    <source>
        <dbReference type="EMBL" id="SFK89490.1"/>
    </source>
</evidence>
<dbReference type="RefSeq" id="WP_149762407.1">
    <property type="nucleotide sequence ID" value="NZ_BSPE01000060.1"/>
</dbReference>
<dbReference type="InterPro" id="IPR041490">
    <property type="entry name" value="KstR2_TetR_C"/>
</dbReference>
<keyword evidence="7" id="KW-1185">Reference proteome</keyword>
<dbReference type="Gene3D" id="1.10.10.60">
    <property type="entry name" value="Homeodomain-like"/>
    <property type="match status" value="1"/>
</dbReference>
<dbReference type="Gene3D" id="1.10.357.10">
    <property type="entry name" value="Tetracycline Repressor, domain 2"/>
    <property type="match status" value="1"/>
</dbReference>
<dbReference type="PROSITE" id="PS50977">
    <property type="entry name" value="HTH_TETR_2"/>
    <property type="match status" value="1"/>
</dbReference>
<dbReference type="AlphaFoldDB" id="A0A1I4D9J6"/>
<dbReference type="SUPFAM" id="SSF48498">
    <property type="entry name" value="Tetracyclin repressor-like, C-terminal domain"/>
    <property type="match status" value="1"/>
</dbReference>
<evidence type="ECO:0000313" key="7">
    <source>
        <dbReference type="Proteomes" id="UP000323300"/>
    </source>
</evidence>
<dbReference type="GO" id="GO:0000976">
    <property type="term" value="F:transcription cis-regulatory region binding"/>
    <property type="evidence" value="ECO:0007669"/>
    <property type="project" value="TreeGrafter"/>
</dbReference>
<gene>
    <name evidence="6" type="ORF">SAMN04488498_11677</name>
</gene>
<dbReference type="EMBL" id="FOSL01000016">
    <property type="protein sequence ID" value="SFK89490.1"/>
    <property type="molecule type" value="Genomic_DNA"/>
</dbReference>
<accession>A0A1I4D9J6</accession>
<dbReference type="GO" id="GO:0003700">
    <property type="term" value="F:DNA-binding transcription factor activity"/>
    <property type="evidence" value="ECO:0007669"/>
    <property type="project" value="TreeGrafter"/>
</dbReference>
<proteinExistence type="predicted"/>
<keyword evidence="2 4" id="KW-0238">DNA-binding</keyword>
<dbReference type="SUPFAM" id="SSF46689">
    <property type="entry name" value="Homeodomain-like"/>
    <property type="match status" value="1"/>
</dbReference>
<dbReference type="InterPro" id="IPR009057">
    <property type="entry name" value="Homeodomain-like_sf"/>
</dbReference>
<keyword evidence="3" id="KW-0804">Transcription</keyword>
<dbReference type="InterPro" id="IPR050109">
    <property type="entry name" value="HTH-type_TetR-like_transc_reg"/>
</dbReference>
<dbReference type="Pfam" id="PF00440">
    <property type="entry name" value="TetR_N"/>
    <property type="match status" value="1"/>
</dbReference>
<keyword evidence="1" id="KW-0805">Transcription regulation</keyword>
<sequence length="199" mass="22242">MARTRAADFDDKRRGILESAAAVFAKRGMEHASMAQIAQENNVSKALLYHYYPSKELLIFDIGRTHLVELEAAIQETDRPDLEPRVRLRRLIGGVLENYRTAADFHLVLLNGTGSLSDAQKAELQQMERRIVKAFSDVLVDINPALAKGRPGVTPITMSLFGILNWVYTWFKPSGALSRDGYADMVTALFLDGMTSLDR</sequence>
<evidence type="ECO:0000256" key="4">
    <source>
        <dbReference type="PROSITE-ProRule" id="PRU00335"/>
    </source>
</evidence>
<dbReference type="OrthoDB" id="9779746at2"/>
<dbReference type="PRINTS" id="PR00455">
    <property type="entry name" value="HTHTETR"/>
</dbReference>
<dbReference type="PANTHER" id="PTHR30055">
    <property type="entry name" value="HTH-TYPE TRANSCRIPTIONAL REGULATOR RUTR"/>
    <property type="match status" value="1"/>
</dbReference>
<reference evidence="6 7" key="1">
    <citation type="submission" date="2016-10" db="EMBL/GenBank/DDBJ databases">
        <authorList>
            <person name="Varghese N."/>
            <person name="Submissions S."/>
        </authorList>
    </citation>
    <scope>NUCLEOTIDE SEQUENCE [LARGE SCALE GENOMIC DNA]</scope>
    <source>
        <strain evidence="6 7">DSM 21822</strain>
    </source>
</reference>
<dbReference type="PANTHER" id="PTHR30055:SF234">
    <property type="entry name" value="HTH-TYPE TRANSCRIPTIONAL REGULATOR BETI"/>
    <property type="match status" value="1"/>
</dbReference>
<evidence type="ECO:0000256" key="1">
    <source>
        <dbReference type="ARBA" id="ARBA00023015"/>
    </source>
</evidence>
<dbReference type="Proteomes" id="UP000323300">
    <property type="component" value="Unassembled WGS sequence"/>
</dbReference>
<evidence type="ECO:0000256" key="3">
    <source>
        <dbReference type="ARBA" id="ARBA00023163"/>
    </source>
</evidence>
<feature type="DNA-binding region" description="H-T-H motif" evidence="4">
    <location>
        <begin position="33"/>
        <end position="52"/>
    </location>
</feature>
<organism evidence="6 7">
    <name type="scientific">Neomesorhizobium albiziae</name>
    <dbReference type="NCBI Taxonomy" id="335020"/>
    <lineage>
        <taxon>Bacteria</taxon>
        <taxon>Pseudomonadati</taxon>
        <taxon>Pseudomonadota</taxon>
        <taxon>Alphaproteobacteria</taxon>
        <taxon>Hyphomicrobiales</taxon>
        <taxon>Phyllobacteriaceae</taxon>
        <taxon>Neomesorhizobium</taxon>
    </lineage>
</organism>
<evidence type="ECO:0000259" key="5">
    <source>
        <dbReference type="PROSITE" id="PS50977"/>
    </source>
</evidence>
<dbReference type="InterPro" id="IPR036271">
    <property type="entry name" value="Tet_transcr_reg_TetR-rel_C_sf"/>
</dbReference>
<protein>
    <submittedName>
        <fullName evidence="6">Transcriptional regulator, TetR family</fullName>
    </submittedName>
</protein>
<name>A0A1I4D9J6_9HYPH</name>
<evidence type="ECO:0000256" key="2">
    <source>
        <dbReference type="ARBA" id="ARBA00023125"/>
    </source>
</evidence>
<dbReference type="InterPro" id="IPR001647">
    <property type="entry name" value="HTH_TetR"/>
</dbReference>
<dbReference type="Pfam" id="PF17932">
    <property type="entry name" value="TetR_C_24"/>
    <property type="match status" value="1"/>
</dbReference>